<evidence type="ECO:0000313" key="12">
    <source>
        <dbReference type="EMBL" id="MBK5930829.1"/>
    </source>
</evidence>
<dbReference type="EMBL" id="NHSF01000059">
    <property type="protein sequence ID" value="MBK5930829.1"/>
    <property type="molecule type" value="Genomic_DNA"/>
</dbReference>
<evidence type="ECO:0000256" key="9">
    <source>
        <dbReference type="ARBA" id="ARBA00023235"/>
    </source>
</evidence>
<dbReference type="Pfam" id="PF00697">
    <property type="entry name" value="PRAI"/>
    <property type="match status" value="1"/>
</dbReference>
<dbReference type="RefSeq" id="WP_201245648.1">
    <property type="nucleotide sequence ID" value="NZ_NHSF01000059.1"/>
</dbReference>
<dbReference type="CDD" id="cd00405">
    <property type="entry name" value="PRAI"/>
    <property type="match status" value="1"/>
</dbReference>
<evidence type="ECO:0000256" key="6">
    <source>
        <dbReference type="ARBA" id="ARBA00022605"/>
    </source>
</evidence>
<organism evidence="12 13">
    <name type="scientific">Halochromatium salexigens</name>
    <name type="common">Chromatium salexigens</name>
    <dbReference type="NCBI Taxonomy" id="49447"/>
    <lineage>
        <taxon>Bacteria</taxon>
        <taxon>Pseudomonadati</taxon>
        <taxon>Pseudomonadota</taxon>
        <taxon>Gammaproteobacteria</taxon>
        <taxon>Chromatiales</taxon>
        <taxon>Chromatiaceae</taxon>
        <taxon>Halochromatium</taxon>
    </lineage>
</organism>
<evidence type="ECO:0000256" key="3">
    <source>
        <dbReference type="ARBA" id="ARBA00007571"/>
    </source>
</evidence>
<accession>A0AAJ0UG43</accession>
<dbReference type="SUPFAM" id="SSF51366">
    <property type="entry name" value="Ribulose-phoshate binding barrel"/>
    <property type="match status" value="1"/>
</dbReference>
<comment type="catalytic activity">
    <reaction evidence="1 10">
        <text>N-(5-phospho-beta-D-ribosyl)anthranilate = 1-(2-carboxyphenylamino)-1-deoxy-D-ribulose 5-phosphate</text>
        <dbReference type="Rhea" id="RHEA:21540"/>
        <dbReference type="ChEBI" id="CHEBI:18277"/>
        <dbReference type="ChEBI" id="CHEBI:58613"/>
        <dbReference type="EC" id="5.3.1.24"/>
    </reaction>
</comment>
<reference evidence="12" key="2">
    <citation type="journal article" date="2020" name="Microorganisms">
        <title>Osmotic Adaptation and Compatible Solute Biosynthesis of Phototrophic Bacteria as Revealed from Genome Analyses.</title>
        <authorList>
            <person name="Imhoff J.F."/>
            <person name="Rahn T."/>
            <person name="Kunzel S."/>
            <person name="Keller A."/>
            <person name="Neulinger S.C."/>
        </authorList>
    </citation>
    <scope>NUCLEOTIDE SEQUENCE</scope>
    <source>
        <strain evidence="12">DSM 4395</strain>
    </source>
</reference>
<dbReference type="GO" id="GO:0000162">
    <property type="term" value="P:L-tryptophan biosynthetic process"/>
    <property type="evidence" value="ECO:0007669"/>
    <property type="project" value="UniProtKB-UniRule"/>
</dbReference>
<evidence type="ECO:0000256" key="1">
    <source>
        <dbReference type="ARBA" id="ARBA00001164"/>
    </source>
</evidence>
<evidence type="ECO:0000256" key="5">
    <source>
        <dbReference type="ARBA" id="ARBA00022272"/>
    </source>
</evidence>
<keyword evidence="13" id="KW-1185">Reference proteome</keyword>
<dbReference type="PANTHER" id="PTHR42894:SF1">
    <property type="entry name" value="N-(5'-PHOSPHORIBOSYL)ANTHRANILATE ISOMERASE"/>
    <property type="match status" value="1"/>
</dbReference>
<dbReference type="InterPro" id="IPR013785">
    <property type="entry name" value="Aldolase_TIM"/>
</dbReference>
<gene>
    <name evidence="10" type="primary">trpF</name>
    <name evidence="12" type="ORF">CCR82_09915</name>
</gene>
<feature type="domain" description="N-(5'phosphoribosyl) anthranilate isomerase (PRAI)" evidence="11">
    <location>
        <begin position="6"/>
        <end position="200"/>
    </location>
</feature>
<evidence type="ECO:0000256" key="8">
    <source>
        <dbReference type="ARBA" id="ARBA00023141"/>
    </source>
</evidence>
<dbReference type="EC" id="5.3.1.24" evidence="4 10"/>
<dbReference type="InterPro" id="IPR044643">
    <property type="entry name" value="TrpF_fam"/>
</dbReference>
<dbReference type="AlphaFoldDB" id="A0AAJ0UG43"/>
<proteinExistence type="inferred from homology"/>
<comment type="pathway">
    <text evidence="2 10">Amino-acid biosynthesis; L-tryptophan biosynthesis; L-tryptophan from chorismate: step 3/5.</text>
</comment>
<dbReference type="NCBIfam" id="NF002299">
    <property type="entry name" value="PRK01222.1-6"/>
    <property type="match status" value="1"/>
</dbReference>
<sequence>MRTRVKFCGLTRLDDVEAAVALGVDAIGLVFHPASPRAVEIEQAARLVNALPAFVSAVGLFVDAEAARVRAVLERVALDVLQFHGAEPPAYCAGFARPWIKSIAVRAGVDLAAEAHRYAGARSLLFDTYDPALAGGTGRCFDWGLVPARQARRSILAGGLTAANVAEAIRQLRPHAVDVSGGIEQAKGLKAPDKMTDFMKGVRDGDQS</sequence>
<evidence type="ECO:0000256" key="7">
    <source>
        <dbReference type="ARBA" id="ARBA00022822"/>
    </source>
</evidence>
<dbReference type="HAMAP" id="MF_00135">
    <property type="entry name" value="PRAI"/>
    <property type="match status" value="1"/>
</dbReference>
<evidence type="ECO:0000256" key="10">
    <source>
        <dbReference type="HAMAP-Rule" id="MF_00135"/>
    </source>
</evidence>
<comment type="similarity">
    <text evidence="3 10">Belongs to the TrpF family.</text>
</comment>
<evidence type="ECO:0000256" key="4">
    <source>
        <dbReference type="ARBA" id="ARBA00012572"/>
    </source>
</evidence>
<keyword evidence="6 10" id="KW-0028">Amino-acid biosynthesis</keyword>
<keyword evidence="9 10" id="KW-0413">Isomerase</keyword>
<dbReference type="FunFam" id="3.20.20.70:FF:000075">
    <property type="entry name" value="Tryptophan biosynthesis protein TRP1"/>
    <property type="match status" value="1"/>
</dbReference>
<evidence type="ECO:0000259" key="11">
    <source>
        <dbReference type="Pfam" id="PF00697"/>
    </source>
</evidence>
<reference evidence="12" key="1">
    <citation type="submission" date="2017-05" db="EMBL/GenBank/DDBJ databases">
        <authorList>
            <person name="Imhoff J.F."/>
            <person name="Rahn T."/>
            <person name="Kuenzel S."/>
            <person name="Neulinger S.C."/>
        </authorList>
    </citation>
    <scope>NUCLEOTIDE SEQUENCE</scope>
    <source>
        <strain evidence="12">DSM 4395</strain>
    </source>
</reference>
<protein>
    <recommendedName>
        <fullName evidence="5 10">N-(5'-phosphoribosyl)anthranilate isomerase</fullName>
        <shortName evidence="10">PRAI</shortName>
        <ecNumber evidence="4 10">5.3.1.24</ecNumber>
    </recommendedName>
</protein>
<dbReference type="Gene3D" id="3.20.20.70">
    <property type="entry name" value="Aldolase class I"/>
    <property type="match status" value="1"/>
</dbReference>
<dbReference type="InterPro" id="IPR011060">
    <property type="entry name" value="RibuloseP-bd_barrel"/>
</dbReference>
<dbReference type="Proteomes" id="UP001296967">
    <property type="component" value="Unassembled WGS sequence"/>
</dbReference>
<comment type="caution">
    <text evidence="12">The sequence shown here is derived from an EMBL/GenBank/DDBJ whole genome shotgun (WGS) entry which is preliminary data.</text>
</comment>
<evidence type="ECO:0000313" key="13">
    <source>
        <dbReference type="Proteomes" id="UP001296967"/>
    </source>
</evidence>
<evidence type="ECO:0000256" key="2">
    <source>
        <dbReference type="ARBA" id="ARBA00004664"/>
    </source>
</evidence>
<dbReference type="NCBIfam" id="NF002298">
    <property type="entry name" value="PRK01222.1-4"/>
    <property type="match status" value="1"/>
</dbReference>
<keyword evidence="8 10" id="KW-0057">Aromatic amino acid biosynthesis</keyword>
<dbReference type="InterPro" id="IPR001240">
    <property type="entry name" value="PRAI_dom"/>
</dbReference>
<keyword evidence="7 10" id="KW-0822">Tryptophan biosynthesis</keyword>
<name>A0AAJ0UG43_HALSE</name>
<dbReference type="PANTHER" id="PTHR42894">
    <property type="entry name" value="N-(5'-PHOSPHORIBOSYL)ANTHRANILATE ISOMERASE"/>
    <property type="match status" value="1"/>
</dbReference>
<dbReference type="GO" id="GO:0004640">
    <property type="term" value="F:phosphoribosylanthranilate isomerase activity"/>
    <property type="evidence" value="ECO:0007669"/>
    <property type="project" value="UniProtKB-UniRule"/>
</dbReference>